<evidence type="ECO:0000259" key="17">
    <source>
        <dbReference type="SMART" id="SM00082"/>
    </source>
</evidence>
<dbReference type="InterPro" id="IPR000483">
    <property type="entry name" value="Cys-rich_flank_reg_C"/>
</dbReference>
<comment type="subcellular location">
    <subcellularLocation>
        <location evidence="1">Cell membrane</location>
        <topology evidence="1">Single-pass membrane protein</topology>
    </subcellularLocation>
</comment>
<dbReference type="OrthoDB" id="4691307at2759"/>
<evidence type="ECO:0000256" key="3">
    <source>
        <dbReference type="ARBA" id="ARBA00022475"/>
    </source>
</evidence>
<dbReference type="SUPFAM" id="SSF52058">
    <property type="entry name" value="L domain-like"/>
    <property type="match status" value="1"/>
</dbReference>
<keyword evidence="19" id="KW-1185">Reference proteome</keyword>
<evidence type="ECO:0000256" key="12">
    <source>
        <dbReference type="ARBA" id="ARBA00023303"/>
    </source>
</evidence>
<reference evidence="18 19" key="1">
    <citation type="submission" date="2020-03" db="EMBL/GenBank/DDBJ databases">
        <title>Dissostichus mawsoni Genome sequencing and assembly.</title>
        <authorList>
            <person name="Park H."/>
        </authorList>
    </citation>
    <scope>NUCLEOTIDE SEQUENCE [LARGE SCALE GENOMIC DNA]</scope>
    <source>
        <strain evidence="18">DM0001</strain>
        <tissue evidence="18">Muscle</tissue>
    </source>
</reference>
<keyword evidence="6" id="KW-0732">Signal</keyword>
<dbReference type="SMART" id="SM00369">
    <property type="entry name" value="LRR_TYP"/>
    <property type="match status" value="3"/>
</dbReference>
<sequence>MSKALLWRPTGCSDLISADLFPSSHVNANLEMKNGWWMTLGCLRSQTHPSPGLSSGLVMGHEAGHESEGVSGVLLLELSVKSEAAVCVDGEAEREGPARESHTAQHSLTHRALRAEGGRVFHRAPGGKKKRLLCWTACTKDPHTLTPSQSRTYVSQEIFQRGVYIQDSGIFAHRQPGTQSSHLASRSAPQTHAGCPESAGESWSSSAGVHDALGGLVMRLLPEPSAQSLRLLFLFIFVMGVTPSPALTAGCPDRCVCDDQLVVQCAGQELTQFPNDLPLATRQLIISNNRIGDLPALQLNYLSDLVYLDCSNNSLTEISESTFGNLRKLAYLDLSFNTLLQIEDRTFGPLASLVMLRLTDNPCLGEIHPDAFSENMALQVLDVSRNNLTALNISSLIALPALRSLGLSGNPWSCDCDTEDLCLWVQIEGFKFQEEEGIVWRNDGKKDGGNLTNAIFERRGIRRRALFSPSGCDGEKKRPPLGDEGQTVCHSPPELAGQRLAEVGMQLRADCHQGLGYWDYLFFIAIGFVIFSAGTVSAWVMGVLMEQQFYYPTSPPARMGQILQWSHLHLAPNVEREHLKNTAEGGRESDTKEESFIRLHRAVAANNSDKRQNTPMDDHDSGIFFRRKNTVCYFVRFKGKCVSVLSGMRRLTRLRLNLRIAARHSCNRARHPQRVTAHYHRTAPKDPPPPPAPQPFQHDLT</sequence>
<proteinExistence type="predicted"/>
<comment type="caution">
    <text evidence="18">The sequence shown here is derived from an EMBL/GenBank/DDBJ whole genome shotgun (WGS) entry which is preliminary data.</text>
</comment>
<dbReference type="Proteomes" id="UP000518266">
    <property type="component" value="Unassembled WGS sequence"/>
</dbReference>
<evidence type="ECO:0000313" key="18">
    <source>
        <dbReference type="EMBL" id="KAF3835034.1"/>
    </source>
</evidence>
<feature type="compositionally biased region" description="Pro residues" evidence="14">
    <location>
        <begin position="685"/>
        <end position="694"/>
    </location>
</feature>
<dbReference type="Pfam" id="PF13855">
    <property type="entry name" value="LRR_8"/>
    <property type="match status" value="1"/>
</dbReference>
<gene>
    <name evidence="18" type="ORF">F7725_027592</name>
</gene>
<dbReference type="InterPro" id="IPR003591">
    <property type="entry name" value="Leu-rich_rpt_typical-subtyp"/>
</dbReference>
<dbReference type="FunFam" id="3.80.10.10:FF:000015">
    <property type="entry name" value="Leucine rich repeat containing 38"/>
    <property type="match status" value="1"/>
</dbReference>
<evidence type="ECO:0000256" key="5">
    <source>
        <dbReference type="ARBA" id="ARBA00022692"/>
    </source>
</evidence>
<keyword evidence="8 15" id="KW-1133">Transmembrane helix</keyword>
<dbReference type="InterPro" id="IPR032675">
    <property type="entry name" value="LRR_dom_sf"/>
</dbReference>
<evidence type="ECO:0000256" key="7">
    <source>
        <dbReference type="ARBA" id="ARBA00022737"/>
    </source>
</evidence>
<dbReference type="PANTHER" id="PTHR46473">
    <property type="entry name" value="GH08155P"/>
    <property type="match status" value="1"/>
</dbReference>
<protein>
    <submittedName>
        <fullName evidence="18">Uncharacterized protein</fullName>
    </submittedName>
</protein>
<keyword evidence="7" id="KW-0677">Repeat</keyword>
<dbReference type="EMBL" id="JAAKFY010000025">
    <property type="protein sequence ID" value="KAF3835034.1"/>
    <property type="molecule type" value="Genomic_DNA"/>
</dbReference>
<accession>A0A7J5XDG3</accession>
<dbReference type="SMART" id="SM00082">
    <property type="entry name" value="LRRCT"/>
    <property type="match status" value="1"/>
</dbReference>
<evidence type="ECO:0000313" key="19">
    <source>
        <dbReference type="Proteomes" id="UP000518266"/>
    </source>
</evidence>
<dbReference type="InterPro" id="IPR051432">
    <property type="entry name" value="KCNMA1_auxiliary"/>
</dbReference>
<evidence type="ECO:0000256" key="14">
    <source>
        <dbReference type="SAM" id="MobiDB-lite"/>
    </source>
</evidence>
<evidence type="ECO:0000256" key="6">
    <source>
        <dbReference type="ARBA" id="ARBA00022729"/>
    </source>
</evidence>
<feature type="region of interest" description="Disordered" evidence="14">
    <location>
        <begin position="176"/>
        <end position="202"/>
    </location>
</feature>
<dbReference type="InterPro" id="IPR001611">
    <property type="entry name" value="Leu-rich_rpt"/>
</dbReference>
<keyword evidence="2" id="KW-0813">Transport</keyword>
<evidence type="ECO:0000256" key="10">
    <source>
        <dbReference type="ARBA" id="ARBA00023136"/>
    </source>
</evidence>
<dbReference type="GO" id="GO:0044325">
    <property type="term" value="F:transmembrane transporter binding"/>
    <property type="evidence" value="ECO:0007669"/>
    <property type="project" value="TreeGrafter"/>
</dbReference>
<dbReference type="PANTHER" id="PTHR46473:SF6">
    <property type="entry name" value="LEUCINE-RICH REPEAT-CONTAINING PROTEIN 52"/>
    <property type="match status" value="1"/>
</dbReference>
<evidence type="ECO:0000256" key="11">
    <source>
        <dbReference type="ARBA" id="ARBA00023157"/>
    </source>
</evidence>
<comment type="subunit">
    <text evidence="13">Interacts with KCNMA1.</text>
</comment>
<keyword evidence="5 15" id="KW-0812">Transmembrane</keyword>
<dbReference type="InterPro" id="IPR000372">
    <property type="entry name" value="LRRNT"/>
</dbReference>
<evidence type="ECO:0000256" key="13">
    <source>
        <dbReference type="ARBA" id="ARBA00038736"/>
    </source>
</evidence>
<evidence type="ECO:0000256" key="8">
    <source>
        <dbReference type="ARBA" id="ARBA00022989"/>
    </source>
</evidence>
<dbReference type="GO" id="GO:0005249">
    <property type="term" value="F:voltage-gated potassium channel activity"/>
    <property type="evidence" value="ECO:0007669"/>
    <property type="project" value="TreeGrafter"/>
</dbReference>
<dbReference type="SMART" id="SM00013">
    <property type="entry name" value="LRRNT"/>
    <property type="match status" value="1"/>
</dbReference>
<evidence type="ECO:0000256" key="15">
    <source>
        <dbReference type="SAM" id="Phobius"/>
    </source>
</evidence>
<feature type="compositionally biased region" description="Polar residues" evidence="14">
    <location>
        <begin position="176"/>
        <end position="190"/>
    </location>
</feature>
<evidence type="ECO:0000256" key="1">
    <source>
        <dbReference type="ARBA" id="ARBA00004162"/>
    </source>
</evidence>
<feature type="compositionally biased region" description="Basic residues" evidence="14">
    <location>
        <begin position="667"/>
        <end position="682"/>
    </location>
</feature>
<keyword evidence="4" id="KW-0433">Leucine-rich repeat</keyword>
<dbReference type="AlphaFoldDB" id="A0A7J5XDG3"/>
<dbReference type="GO" id="GO:0099104">
    <property type="term" value="F:potassium channel activator activity"/>
    <property type="evidence" value="ECO:0007669"/>
    <property type="project" value="TreeGrafter"/>
</dbReference>
<feature type="domain" description="LRRCT" evidence="17">
    <location>
        <begin position="410"/>
        <end position="512"/>
    </location>
</feature>
<evidence type="ECO:0000259" key="16">
    <source>
        <dbReference type="SMART" id="SM00013"/>
    </source>
</evidence>
<keyword evidence="12" id="KW-0407">Ion channel</keyword>
<evidence type="ECO:0000256" key="4">
    <source>
        <dbReference type="ARBA" id="ARBA00022614"/>
    </source>
</evidence>
<feature type="domain" description="LRRNT" evidence="16">
    <location>
        <begin position="250"/>
        <end position="283"/>
    </location>
</feature>
<dbReference type="Gene3D" id="3.80.10.10">
    <property type="entry name" value="Ribonuclease Inhibitor"/>
    <property type="match status" value="1"/>
</dbReference>
<organism evidence="18 19">
    <name type="scientific">Dissostichus mawsoni</name>
    <name type="common">Antarctic cod</name>
    <dbReference type="NCBI Taxonomy" id="36200"/>
    <lineage>
        <taxon>Eukaryota</taxon>
        <taxon>Metazoa</taxon>
        <taxon>Chordata</taxon>
        <taxon>Craniata</taxon>
        <taxon>Vertebrata</taxon>
        <taxon>Euteleostomi</taxon>
        <taxon>Actinopterygii</taxon>
        <taxon>Neopterygii</taxon>
        <taxon>Teleostei</taxon>
        <taxon>Neoteleostei</taxon>
        <taxon>Acanthomorphata</taxon>
        <taxon>Eupercaria</taxon>
        <taxon>Perciformes</taxon>
        <taxon>Notothenioidei</taxon>
        <taxon>Nototheniidae</taxon>
        <taxon>Dissostichus</taxon>
    </lineage>
</organism>
<keyword evidence="9" id="KW-0406">Ion transport</keyword>
<keyword evidence="10 15" id="KW-0472">Membrane</keyword>
<keyword evidence="3" id="KW-1003">Cell membrane</keyword>
<evidence type="ECO:0000256" key="2">
    <source>
        <dbReference type="ARBA" id="ARBA00022448"/>
    </source>
</evidence>
<name>A0A7J5XDG3_DISMA</name>
<dbReference type="GO" id="GO:0008076">
    <property type="term" value="C:voltage-gated potassium channel complex"/>
    <property type="evidence" value="ECO:0007669"/>
    <property type="project" value="TreeGrafter"/>
</dbReference>
<keyword evidence="11" id="KW-1015">Disulfide bond</keyword>
<evidence type="ECO:0000256" key="9">
    <source>
        <dbReference type="ARBA" id="ARBA00023065"/>
    </source>
</evidence>
<feature type="region of interest" description="Disordered" evidence="14">
    <location>
        <begin position="667"/>
        <end position="701"/>
    </location>
</feature>
<feature type="transmembrane region" description="Helical" evidence="15">
    <location>
        <begin position="520"/>
        <end position="544"/>
    </location>
</feature>